<organism evidence="1 2">
    <name type="scientific">Enterococcus hirae</name>
    <dbReference type="NCBI Taxonomy" id="1354"/>
    <lineage>
        <taxon>Bacteria</taxon>
        <taxon>Bacillati</taxon>
        <taxon>Bacillota</taxon>
        <taxon>Bacilli</taxon>
        <taxon>Lactobacillales</taxon>
        <taxon>Enterococcaceae</taxon>
        <taxon>Enterococcus</taxon>
    </lineage>
</organism>
<gene>
    <name evidence="1" type="ORF">NCTC12204_01724</name>
</gene>
<protein>
    <submittedName>
        <fullName evidence="1">Uncharacterized protein</fullName>
    </submittedName>
</protein>
<comment type="caution">
    <text evidence="1">The sequence shown here is derived from an EMBL/GenBank/DDBJ whole genome shotgun (WGS) entry which is preliminary data.</text>
</comment>
<name>A0A7Z9AW85_ENTHR</name>
<dbReference type="AlphaFoldDB" id="A0A7Z9AW85"/>
<dbReference type="EMBL" id="CABEEP010000001">
    <property type="protein sequence ID" value="VTQ65463.1"/>
    <property type="molecule type" value="Genomic_DNA"/>
</dbReference>
<reference evidence="1 2" key="1">
    <citation type="submission" date="2019-05" db="EMBL/GenBank/DDBJ databases">
        <authorList>
            <consortium name="Pathogen Informatics"/>
        </authorList>
    </citation>
    <scope>NUCLEOTIDE SEQUENCE [LARGE SCALE GENOMIC DNA]</scope>
    <source>
        <strain evidence="1 2">NCTC12204</strain>
    </source>
</reference>
<sequence>MPEISNETFTEQQPAGIVKKEEITEKRKKELDKLVGTIEVSLAGKLKGKTYEEIVESVVSKIINKKVKQSELGRVLYSLDLSAQLYQQVVKDYNIKRLINHDGPSQSKVSITNSVVIENIESAIDSPQIIIEDQLVEQKDSSKPENIQEQKTSKLTTEKLTFRKRIKKWGQSLNIFRKSNTDKQENITNRQGIEMDKGKVPLKKIFRRKPSKTNDDCHKNNQRLYPVPLEKGDRNH</sequence>
<dbReference type="Proteomes" id="UP000352698">
    <property type="component" value="Unassembled WGS sequence"/>
</dbReference>
<evidence type="ECO:0000313" key="2">
    <source>
        <dbReference type="Proteomes" id="UP000352698"/>
    </source>
</evidence>
<proteinExistence type="predicted"/>
<accession>A0A7Z9AW85</accession>
<dbReference type="RefSeq" id="WP_010737799.1">
    <property type="nucleotide sequence ID" value="NZ_CABEEP010000001.1"/>
</dbReference>
<evidence type="ECO:0000313" key="1">
    <source>
        <dbReference type="EMBL" id="VTQ65463.1"/>
    </source>
</evidence>